<evidence type="ECO:0000313" key="11">
    <source>
        <dbReference type="RefSeq" id="XP_019633622.1"/>
    </source>
</evidence>
<dbReference type="OrthoDB" id="9993353at2759"/>
<keyword evidence="10" id="KW-1185">Reference proteome</keyword>
<accession>A0A6P4ZRQ8</accession>
<dbReference type="PANTHER" id="PTHR14647:SF87">
    <property type="entry name" value="PUTATIVE-RELATED"/>
    <property type="match status" value="1"/>
</dbReference>
<keyword evidence="7" id="KW-0333">Golgi apparatus</keyword>
<proteinExistence type="inferred from homology"/>
<comment type="similarity">
    <text evidence="2">Belongs to the galactose-3-O-sulfotransferase family.</text>
</comment>
<dbReference type="GO" id="GO:0009247">
    <property type="term" value="P:glycolipid biosynthetic process"/>
    <property type="evidence" value="ECO:0007669"/>
    <property type="project" value="InterPro"/>
</dbReference>
<evidence type="ECO:0000313" key="10">
    <source>
        <dbReference type="Proteomes" id="UP000515135"/>
    </source>
</evidence>
<keyword evidence="9" id="KW-0325">Glycoprotein</keyword>
<sequence length="495" mass="58401">MGVVVRGNASSLFNQSFSRHHDRNHSLARRQMGVVVRGNPSSPFNQSQPSTSSVPWPTCTERRRLAFAKNHKVGGDTVKRIFDRYGYVRKLNMVLPRSLVVSGMYPYKLDPKSYLPPPPNQTFDMLQYHTVYERERYREILPKDTVYLTIIREPLSHFKSTWNYYKLQKRFHIEDSGQDPILTFLADPGKYDKKCGHGRHFPYCFTHNAMSADLGFPETTNKRVVPGCDPEERETITREFVQIIEEDFELVMLTQYFDESLVLLKRLMCWSLKDILYFPINTRSYANKETQIPPKLRQNHKEWSYVDYALYDRFNQTFWRRVNSEGNDFWGEVRYFRHIKEKMRELCNGYKSSKQCSVSFLYFKDSRWGPGFRLDRNFCMLAKRSLKCHLLLESEHAAKALGLNRSNITNYSDVDFTLFQKAVKSRKTQKSRKRQTEQKTIDVVLDNCAYCNMRNCGPLDYLSHFYHEGDINSDTYHAIVNREHPNFVRQCNIKG</sequence>
<reference evidence="11" key="1">
    <citation type="submission" date="2025-08" db="UniProtKB">
        <authorList>
            <consortium name="RefSeq"/>
        </authorList>
    </citation>
    <scope>IDENTIFICATION</scope>
    <source>
        <tissue evidence="11">Gonad</tissue>
    </source>
</reference>
<dbReference type="InterPro" id="IPR009729">
    <property type="entry name" value="Gal-3-0_sulfotransfrase"/>
</dbReference>
<organism evidence="10 11">
    <name type="scientific">Branchiostoma belcheri</name>
    <name type="common">Amphioxus</name>
    <dbReference type="NCBI Taxonomy" id="7741"/>
    <lineage>
        <taxon>Eukaryota</taxon>
        <taxon>Metazoa</taxon>
        <taxon>Chordata</taxon>
        <taxon>Cephalochordata</taxon>
        <taxon>Leptocardii</taxon>
        <taxon>Amphioxiformes</taxon>
        <taxon>Branchiostomatidae</taxon>
        <taxon>Branchiostoma</taxon>
    </lineage>
</organism>
<evidence type="ECO:0000256" key="9">
    <source>
        <dbReference type="ARBA" id="ARBA00023180"/>
    </source>
</evidence>
<evidence type="ECO:0000256" key="3">
    <source>
        <dbReference type="ARBA" id="ARBA00022679"/>
    </source>
</evidence>
<dbReference type="Gene3D" id="3.40.50.300">
    <property type="entry name" value="P-loop containing nucleotide triphosphate hydrolases"/>
    <property type="match status" value="1"/>
</dbReference>
<gene>
    <name evidence="11" type="primary">LOC109477039</name>
</gene>
<dbReference type="RefSeq" id="XP_019633622.1">
    <property type="nucleotide sequence ID" value="XM_019778063.1"/>
</dbReference>
<protein>
    <submittedName>
        <fullName evidence="11">Galactose-3-O-sulfotransferase 3-like</fullName>
    </submittedName>
</protein>
<evidence type="ECO:0000256" key="8">
    <source>
        <dbReference type="ARBA" id="ARBA00023136"/>
    </source>
</evidence>
<evidence type="ECO:0000256" key="5">
    <source>
        <dbReference type="ARBA" id="ARBA00022968"/>
    </source>
</evidence>
<keyword evidence="5" id="KW-0735">Signal-anchor</keyword>
<dbReference type="KEGG" id="bbel:109477039"/>
<keyword evidence="3" id="KW-0808">Transferase</keyword>
<evidence type="ECO:0000256" key="7">
    <source>
        <dbReference type="ARBA" id="ARBA00023034"/>
    </source>
</evidence>
<dbReference type="PANTHER" id="PTHR14647">
    <property type="entry name" value="GALACTOSE-3-O-SULFOTRANSFERASE"/>
    <property type="match status" value="1"/>
</dbReference>
<name>A0A6P4ZRQ8_BRABE</name>
<dbReference type="GO" id="GO:0001733">
    <property type="term" value="F:galactosylceramide sulfotransferase activity"/>
    <property type="evidence" value="ECO:0007669"/>
    <property type="project" value="InterPro"/>
</dbReference>
<dbReference type="GO" id="GO:0000139">
    <property type="term" value="C:Golgi membrane"/>
    <property type="evidence" value="ECO:0007669"/>
    <property type="project" value="UniProtKB-SubCell"/>
</dbReference>
<evidence type="ECO:0000256" key="4">
    <source>
        <dbReference type="ARBA" id="ARBA00022692"/>
    </source>
</evidence>
<comment type="subcellular location">
    <subcellularLocation>
        <location evidence="1">Golgi apparatus membrane</location>
        <topology evidence="1">Single-pass type II membrane protein</topology>
    </subcellularLocation>
</comment>
<evidence type="ECO:0000256" key="6">
    <source>
        <dbReference type="ARBA" id="ARBA00022989"/>
    </source>
</evidence>
<dbReference type="Proteomes" id="UP000515135">
    <property type="component" value="Unplaced"/>
</dbReference>
<dbReference type="Pfam" id="PF06990">
    <property type="entry name" value="Gal-3-0_sulfotr"/>
    <property type="match status" value="1"/>
</dbReference>
<dbReference type="GeneID" id="109477039"/>
<evidence type="ECO:0000256" key="1">
    <source>
        <dbReference type="ARBA" id="ARBA00004323"/>
    </source>
</evidence>
<evidence type="ECO:0000256" key="2">
    <source>
        <dbReference type="ARBA" id="ARBA00008124"/>
    </source>
</evidence>
<keyword evidence="4" id="KW-0812">Transmembrane</keyword>
<dbReference type="AlphaFoldDB" id="A0A6P4ZRQ8"/>
<keyword evidence="8" id="KW-0472">Membrane</keyword>
<keyword evidence="6" id="KW-1133">Transmembrane helix</keyword>
<dbReference type="InterPro" id="IPR027417">
    <property type="entry name" value="P-loop_NTPase"/>
</dbReference>